<accession>A0A2P2Q6L5</accession>
<dbReference type="AlphaFoldDB" id="A0A2P2Q6L5"/>
<evidence type="ECO:0000313" key="1">
    <source>
        <dbReference type="EMBL" id="MBX62590.1"/>
    </source>
</evidence>
<dbReference type="EMBL" id="GGEC01082106">
    <property type="protein sequence ID" value="MBX62590.1"/>
    <property type="molecule type" value="Transcribed_RNA"/>
</dbReference>
<proteinExistence type="predicted"/>
<reference evidence="1" key="1">
    <citation type="submission" date="2018-02" db="EMBL/GenBank/DDBJ databases">
        <title>Rhizophora mucronata_Transcriptome.</title>
        <authorList>
            <person name="Meera S.P."/>
            <person name="Sreeshan A."/>
            <person name="Augustine A."/>
        </authorList>
    </citation>
    <scope>NUCLEOTIDE SEQUENCE</scope>
    <source>
        <tissue evidence="1">Leaf</tissue>
    </source>
</reference>
<organism evidence="1">
    <name type="scientific">Rhizophora mucronata</name>
    <name type="common">Asiatic mangrove</name>
    <dbReference type="NCBI Taxonomy" id="61149"/>
    <lineage>
        <taxon>Eukaryota</taxon>
        <taxon>Viridiplantae</taxon>
        <taxon>Streptophyta</taxon>
        <taxon>Embryophyta</taxon>
        <taxon>Tracheophyta</taxon>
        <taxon>Spermatophyta</taxon>
        <taxon>Magnoliopsida</taxon>
        <taxon>eudicotyledons</taxon>
        <taxon>Gunneridae</taxon>
        <taxon>Pentapetalae</taxon>
        <taxon>rosids</taxon>
        <taxon>fabids</taxon>
        <taxon>Malpighiales</taxon>
        <taxon>Rhizophoraceae</taxon>
        <taxon>Rhizophora</taxon>
    </lineage>
</organism>
<dbReference type="PROSITE" id="PS51257">
    <property type="entry name" value="PROKAR_LIPOPROTEIN"/>
    <property type="match status" value="1"/>
</dbReference>
<protein>
    <submittedName>
        <fullName evidence="1">Uncharacterized protein</fullName>
    </submittedName>
</protein>
<name>A0A2P2Q6L5_RHIMU</name>
<sequence length="30" mass="3532">MRSFWSSIAELHQRSMVLTLFIHLLLVISC</sequence>